<feature type="domain" description="UBX" evidence="3">
    <location>
        <begin position="425"/>
        <end position="502"/>
    </location>
</feature>
<dbReference type="PIRSF" id="PIRSF037991">
    <property type="entry name" value="UCP037991_UBX7/2"/>
    <property type="match status" value="1"/>
</dbReference>
<evidence type="ECO:0000259" key="3">
    <source>
        <dbReference type="PROSITE" id="PS50033"/>
    </source>
</evidence>
<evidence type="ECO:0000256" key="2">
    <source>
        <dbReference type="SAM" id="MobiDB-lite"/>
    </source>
</evidence>
<dbReference type="InterPro" id="IPR006577">
    <property type="entry name" value="UAS"/>
</dbReference>
<protein>
    <recommendedName>
        <fullName evidence="1">UBX domain-containing protein 7</fullName>
    </recommendedName>
</protein>
<feature type="compositionally biased region" description="Low complexity" evidence="2">
    <location>
        <begin position="79"/>
        <end position="89"/>
    </location>
</feature>
<gene>
    <name evidence="5" type="primary">LOC106808384</name>
</gene>
<dbReference type="GeneID" id="106808384"/>
<dbReference type="InterPro" id="IPR029071">
    <property type="entry name" value="Ubiquitin-like_domsf"/>
</dbReference>
<dbReference type="InterPro" id="IPR036249">
    <property type="entry name" value="Thioredoxin-like_sf"/>
</dbReference>
<dbReference type="RefSeq" id="XP_014666572.1">
    <property type="nucleotide sequence ID" value="XM_014811086.1"/>
</dbReference>
<keyword evidence="4" id="KW-1185">Reference proteome</keyword>
<dbReference type="Gene3D" id="1.10.8.10">
    <property type="entry name" value="DNA helicase RuvA subunit, C-terminal domain"/>
    <property type="match status" value="1"/>
</dbReference>
<evidence type="ECO:0000313" key="4">
    <source>
        <dbReference type="Proteomes" id="UP000695022"/>
    </source>
</evidence>
<sequence>MATSSNQLTTKEQIAQLCTITGADEKTAENLLDACAGNLEMAINMAVDGPATINNDLDINNQQPHSVERSRRRSKGEPSAVASAATSTSMDANVGGDDVRAPIPKKREVLVEEGYHQTYGFRGGRRPARSVFDGFRDFQRETKVQEAMLTKSTDARKLKTLEDLFRPPVDLMHKGSFESAREAGQVSGKWLMVNIQNVREFPCQVLNRDVWSSDAVRLIIKEHFVFWQVYHDSSEGERFLQFYKVTEYPYVAILDPRTGENLSIWHRVDAPTFCESVTDFISQHPTIQASPPNAEPPRKKICSESILDASEDSQLEAAIVASLVNNSETTQEGDETDSSGSEIETFSDSGSEAASPVKKNQGKSQKASITAQQEQKTISPVRQVPCKKKLHMPQLQPQASDQSKKDPAAVNGKAECEWKKHLGPETDPNTNLMIRFPDGKREQLNVPSSSKLMALVHFTIAKGFPNERYELVTNFPRRKLSYMDFNVTLKDIGLFPQETVFVQER</sequence>
<dbReference type="Pfam" id="PF14555">
    <property type="entry name" value="UBA_4"/>
    <property type="match status" value="1"/>
</dbReference>
<dbReference type="Gene3D" id="3.40.30.10">
    <property type="entry name" value="Glutaredoxin"/>
    <property type="match status" value="1"/>
</dbReference>
<evidence type="ECO:0000313" key="5">
    <source>
        <dbReference type="RefSeq" id="XP_014666572.1"/>
    </source>
</evidence>
<accession>A0ABM1E301</accession>
<dbReference type="SUPFAM" id="SSF54236">
    <property type="entry name" value="Ubiquitin-like"/>
    <property type="match status" value="1"/>
</dbReference>
<dbReference type="CDD" id="cd14345">
    <property type="entry name" value="UBA_UBXD7"/>
    <property type="match status" value="1"/>
</dbReference>
<evidence type="ECO:0000256" key="1">
    <source>
        <dbReference type="PIRNR" id="PIRNR037991"/>
    </source>
</evidence>
<feature type="region of interest" description="Disordered" evidence="2">
    <location>
        <begin position="324"/>
        <end position="412"/>
    </location>
</feature>
<dbReference type="InterPro" id="IPR050730">
    <property type="entry name" value="UBX_domain-protein"/>
</dbReference>
<dbReference type="SUPFAM" id="SSF52833">
    <property type="entry name" value="Thioredoxin-like"/>
    <property type="match status" value="1"/>
</dbReference>
<reference evidence="5" key="1">
    <citation type="submission" date="2025-08" db="UniProtKB">
        <authorList>
            <consortium name="RefSeq"/>
        </authorList>
    </citation>
    <scope>IDENTIFICATION</scope>
</reference>
<dbReference type="SMART" id="SM00166">
    <property type="entry name" value="UBX"/>
    <property type="match status" value="1"/>
</dbReference>
<dbReference type="Proteomes" id="UP000695022">
    <property type="component" value="Unplaced"/>
</dbReference>
<dbReference type="Pfam" id="PF13899">
    <property type="entry name" value="Thioredoxin_7"/>
    <property type="match status" value="1"/>
</dbReference>
<dbReference type="PANTHER" id="PTHR23322">
    <property type="entry name" value="FAS-ASSOCIATED PROTEIN"/>
    <property type="match status" value="1"/>
</dbReference>
<feature type="region of interest" description="Disordered" evidence="2">
    <location>
        <begin position="56"/>
        <end position="101"/>
    </location>
</feature>
<dbReference type="PROSITE" id="PS50033">
    <property type="entry name" value="UBX"/>
    <property type="match status" value="1"/>
</dbReference>
<dbReference type="CDD" id="cd02958">
    <property type="entry name" value="UAS"/>
    <property type="match status" value="1"/>
</dbReference>
<dbReference type="SMART" id="SM00594">
    <property type="entry name" value="UAS"/>
    <property type="match status" value="1"/>
</dbReference>
<dbReference type="Pfam" id="PF00789">
    <property type="entry name" value="UBX"/>
    <property type="match status" value="1"/>
</dbReference>
<dbReference type="CDD" id="cd01773">
    <property type="entry name" value="UBX_UBXN7"/>
    <property type="match status" value="1"/>
</dbReference>
<feature type="compositionally biased region" description="Polar residues" evidence="2">
    <location>
        <begin position="56"/>
        <end position="65"/>
    </location>
</feature>
<organism evidence="4 5">
    <name type="scientific">Priapulus caudatus</name>
    <name type="common">Priapulid worm</name>
    <dbReference type="NCBI Taxonomy" id="37621"/>
    <lineage>
        <taxon>Eukaryota</taxon>
        <taxon>Metazoa</taxon>
        <taxon>Ecdysozoa</taxon>
        <taxon>Scalidophora</taxon>
        <taxon>Priapulida</taxon>
        <taxon>Priapulimorpha</taxon>
        <taxon>Priapulimorphida</taxon>
        <taxon>Priapulidae</taxon>
        <taxon>Priapulus</taxon>
    </lineage>
</organism>
<dbReference type="InterPro" id="IPR001012">
    <property type="entry name" value="UBX_dom"/>
</dbReference>
<proteinExistence type="predicted"/>
<feature type="compositionally biased region" description="Polar residues" evidence="2">
    <location>
        <begin position="362"/>
        <end position="380"/>
    </location>
</feature>
<dbReference type="Gene3D" id="3.10.20.90">
    <property type="entry name" value="Phosphatidylinositol 3-kinase Catalytic Subunit, Chain A, domain 1"/>
    <property type="match status" value="1"/>
</dbReference>
<feature type="compositionally biased region" description="Polar residues" evidence="2">
    <location>
        <begin position="338"/>
        <end position="352"/>
    </location>
</feature>
<name>A0ABM1E301_PRICU</name>
<dbReference type="PANTHER" id="PTHR23322:SF6">
    <property type="entry name" value="UBX DOMAIN-CONTAINING PROTEIN 7"/>
    <property type="match status" value="1"/>
</dbReference>
<dbReference type="InterPro" id="IPR017346">
    <property type="entry name" value="UBX_7/2"/>
</dbReference>